<accession>A0ABD1YWD8</accession>
<dbReference type="InterPro" id="IPR001005">
    <property type="entry name" value="SANT/Myb"/>
</dbReference>
<sequence length="488" mass="53395">MTRSVKDCEDLRKGAWTTEEDEKLRKYIETHGTGHWRSVGRKAGLQRCGKSCRLRWTNYLRPDIKHGNFSPEEEKLIVDLHASFGSRWSLIAARLPGRTDNDIKNHWNTRLKKKLCDMGIDPVTHKPISEILLDLAGNQQAARRCFSDSLLSKAVRQCAKPYTDSQEQSEGAGGGGCRGNGKLREYHSKPMDDMSLEEMYAESGSFSDMSGGFTDPEIVNPEIVSPRVQHQIDINGESMGSEKVSLNGDGKGSPHEQATQGRLCQQTSMLHGNHPVRSLSFSNSSNRLSPTLPALGNLAIGRPGDGYQGPDLSGDFMLQNKGDFFNHLNKNTTGAPARPDGSAATSIGGHDLIRAMNHNQGIQQQQHMMHPGHSLPSCATANFNLGIGQSFTNTRISEDLLGNVSSQSPRLIERFIAAHMEQGASMPRPHHSNSAGAATGVTYANHIAKPSEQLWLGDPTTLRSSNENSSNLNMELGGAPSRVLLWDL</sequence>
<name>A0ABD1YWD8_9MARC</name>
<dbReference type="Gene3D" id="1.10.10.60">
    <property type="entry name" value="Homeodomain-like"/>
    <property type="match status" value="2"/>
</dbReference>
<dbReference type="Proteomes" id="UP001605036">
    <property type="component" value="Unassembled WGS sequence"/>
</dbReference>
<dbReference type="InterPro" id="IPR017930">
    <property type="entry name" value="Myb_dom"/>
</dbReference>
<dbReference type="EMBL" id="JBHFFA010000003">
    <property type="protein sequence ID" value="KAL2634047.1"/>
    <property type="molecule type" value="Genomic_DNA"/>
</dbReference>
<evidence type="ECO:0000256" key="2">
    <source>
        <dbReference type="ARBA" id="ARBA00022737"/>
    </source>
</evidence>
<keyword evidence="3" id="KW-0238">DNA-binding</keyword>
<keyword evidence="9" id="KW-1185">Reference proteome</keyword>
<dbReference type="Pfam" id="PF00249">
    <property type="entry name" value="Myb_DNA-binding"/>
    <property type="match status" value="2"/>
</dbReference>
<dbReference type="PANTHER" id="PTHR47994">
    <property type="entry name" value="F14D16.11-RELATED"/>
    <property type="match status" value="1"/>
</dbReference>
<evidence type="ECO:0000256" key="3">
    <source>
        <dbReference type="ARBA" id="ARBA00023125"/>
    </source>
</evidence>
<dbReference type="FunFam" id="1.10.10.60:FF:000001">
    <property type="entry name" value="MYB-related transcription factor"/>
    <property type="match status" value="1"/>
</dbReference>
<organism evidence="8 9">
    <name type="scientific">Riccia fluitans</name>
    <dbReference type="NCBI Taxonomy" id="41844"/>
    <lineage>
        <taxon>Eukaryota</taxon>
        <taxon>Viridiplantae</taxon>
        <taxon>Streptophyta</taxon>
        <taxon>Embryophyta</taxon>
        <taxon>Marchantiophyta</taxon>
        <taxon>Marchantiopsida</taxon>
        <taxon>Marchantiidae</taxon>
        <taxon>Marchantiales</taxon>
        <taxon>Ricciaceae</taxon>
        <taxon>Riccia</taxon>
    </lineage>
</organism>
<feature type="domain" description="Myb-like" evidence="6">
    <location>
        <begin position="61"/>
        <end position="111"/>
    </location>
</feature>
<keyword evidence="2" id="KW-0677">Repeat</keyword>
<dbReference type="InterPro" id="IPR009057">
    <property type="entry name" value="Homeodomain-like_sf"/>
</dbReference>
<dbReference type="SMART" id="SM00717">
    <property type="entry name" value="SANT"/>
    <property type="match status" value="2"/>
</dbReference>
<feature type="region of interest" description="Disordered" evidence="5">
    <location>
        <begin position="239"/>
        <end position="259"/>
    </location>
</feature>
<evidence type="ECO:0000313" key="8">
    <source>
        <dbReference type="EMBL" id="KAL2634047.1"/>
    </source>
</evidence>
<feature type="domain" description="HTH myb-type" evidence="7">
    <location>
        <begin position="9"/>
        <end position="60"/>
    </location>
</feature>
<comment type="caution">
    <text evidence="8">The sequence shown here is derived from an EMBL/GenBank/DDBJ whole genome shotgun (WGS) entry which is preliminary data.</text>
</comment>
<dbReference type="SUPFAM" id="SSF46689">
    <property type="entry name" value="Homeodomain-like"/>
    <property type="match status" value="1"/>
</dbReference>
<feature type="region of interest" description="Disordered" evidence="5">
    <location>
        <begin position="161"/>
        <end position="186"/>
    </location>
</feature>
<reference evidence="8 9" key="1">
    <citation type="submission" date="2024-09" db="EMBL/GenBank/DDBJ databases">
        <title>Chromosome-scale assembly of Riccia fluitans.</title>
        <authorList>
            <person name="Paukszto L."/>
            <person name="Sawicki J."/>
            <person name="Karawczyk K."/>
            <person name="Piernik-Szablinska J."/>
            <person name="Szczecinska M."/>
            <person name="Mazdziarz M."/>
        </authorList>
    </citation>
    <scope>NUCLEOTIDE SEQUENCE [LARGE SCALE GENOMIC DNA]</scope>
    <source>
        <strain evidence="8">Rf_01</strain>
        <tissue evidence="8">Aerial parts of the thallus</tissue>
    </source>
</reference>
<dbReference type="FunFam" id="1.10.10.60:FF:000204">
    <property type="entry name" value="transcription factor MYB80"/>
    <property type="match status" value="1"/>
</dbReference>
<dbReference type="AlphaFoldDB" id="A0ABD1YWD8"/>
<proteinExistence type="predicted"/>
<dbReference type="PANTHER" id="PTHR47994:SF5">
    <property type="entry name" value="F14D16.11-RELATED"/>
    <property type="match status" value="1"/>
</dbReference>
<dbReference type="GO" id="GO:0003677">
    <property type="term" value="F:DNA binding"/>
    <property type="evidence" value="ECO:0007669"/>
    <property type="project" value="UniProtKB-KW"/>
</dbReference>
<evidence type="ECO:0000256" key="4">
    <source>
        <dbReference type="ARBA" id="ARBA00023242"/>
    </source>
</evidence>
<evidence type="ECO:0000313" key="9">
    <source>
        <dbReference type="Proteomes" id="UP001605036"/>
    </source>
</evidence>
<dbReference type="PROSITE" id="PS50090">
    <property type="entry name" value="MYB_LIKE"/>
    <property type="match status" value="2"/>
</dbReference>
<evidence type="ECO:0000259" key="7">
    <source>
        <dbReference type="PROSITE" id="PS51294"/>
    </source>
</evidence>
<evidence type="ECO:0000256" key="5">
    <source>
        <dbReference type="SAM" id="MobiDB-lite"/>
    </source>
</evidence>
<feature type="domain" description="HTH myb-type" evidence="7">
    <location>
        <begin position="61"/>
        <end position="115"/>
    </location>
</feature>
<dbReference type="GO" id="GO:0005634">
    <property type="term" value="C:nucleus"/>
    <property type="evidence" value="ECO:0007669"/>
    <property type="project" value="UniProtKB-SubCell"/>
</dbReference>
<gene>
    <name evidence="8" type="ORF">R1flu_005526</name>
</gene>
<dbReference type="PROSITE" id="PS51294">
    <property type="entry name" value="HTH_MYB"/>
    <property type="match status" value="2"/>
</dbReference>
<evidence type="ECO:0000259" key="6">
    <source>
        <dbReference type="PROSITE" id="PS50090"/>
    </source>
</evidence>
<keyword evidence="4" id="KW-0539">Nucleus</keyword>
<protein>
    <submittedName>
        <fullName evidence="8">Uncharacterized protein</fullName>
    </submittedName>
</protein>
<feature type="domain" description="Myb-like" evidence="6">
    <location>
        <begin position="8"/>
        <end position="60"/>
    </location>
</feature>
<comment type="subcellular location">
    <subcellularLocation>
        <location evidence="1">Nucleus</location>
    </subcellularLocation>
</comment>
<dbReference type="InterPro" id="IPR015495">
    <property type="entry name" value="Myb_TF_plants"/>
</dbReference>
<dbReference type="CDD" id="cd00167">
    <property type="entry name" value="SANT"/>
    <property type="match status" value="2"/>
</dbReference>
<evidence type="ECO:0000256" key="1">
    <source>
        <dbReference type="ARBA" id="ARBA00004123"/>
    </source>
</evidence>